<name>A0ABW3GEI8_9PROT</name>
<keyword evidence="1" id="KW-0472">Membrane</keyword>
<dbReference type="EMBL" id="JBHTJW010000001">
    <property type="protein sequence ID" value="MFD0928639.1"/>
    <property type="molecule type" value="Genomic_DNA"/>
</dbReference>
<proteinExistence type="predicted"/>
<gene>
    <name evidence="4" type="ORF">ACFQ1T_02485</name>
</gene>
<accession>A0ABW3GEI8</accession>
<keyword evidence="2" id="KW-0732">Signal</keyword>
<feature type="transmembrane region" description="Helical" evidence="1">
    <location>
        <begin position="138"/>
        <end position="155"/>
    </location>
</feature>
<evidence type="ECO:0000256" key="2">
    <source>
        <dbReference type="SAM" id="SignalP"/>
    </source>
</evidence>
<dbReference type="RefSeq" id="WP_379073722.1">
    <property type="nucleotide sequence ID" value="NZ_JBHTJW010000001.1"/>
</dbReference>
<feature type="signal peptide" evidence="2">
    <location>
        <begin position="1"/>
        <end position="23"/>
    </location>
</feature>
<dbReference type="InterPro" id="IPR013424">
    <property type="entry name" value="Ice-binding_C"/>
</dbReference>
<dbReference type="Proteomes" id="UP001597106">
    <property type="component" value="Unassembled WGS sequence"/>
</dbReference>
<keyword evidence="1" id="KW-0812">Transmembrane</keyword>
<dbReference type="NCBIfam" id="TIGR02595">
    <property type="entry name" value="PEP_CTERM"/>
    <property type="match status" value="1"/>
</dbReference>
<evidence type="ECO:0000256" key="1">
    <source>
        <dbReference type="SAM" id="Phobius"/>
    </source>
</evidence>
<feature type="chain" id="PRO_5046243385" evidence="2">
    <location>
        <begin position="24"/>
        <end position="162"/>
    </location>
</feature>
<keyword evidence="5" id="KW-1185">Reference proteome</keyword>
<sequence>MQLIKYLVVFLALTFAGSGVALADYRYNIVAVDDVNGDPTFSGSMTTSAPFSLNYHFSVLDFVLNDPLDNVSYRSSDASISIDKQGFTFAANNGASTFILTLYPDNSYFSEFTAQGLSTVNNSGYISFIQQTAAVPEPATNALLLAGLAVFVLVARRQQKAG</sequence>
<evidence type="ECO:0000313" key="4">
    <source>
        <dbReference type="EMBL" id="MFD0928639.1"/>
    </source>
</evidence>
<protein>
    <submittedName>
        <fullName evidence="4">PEP-CTERM sorting domain-containing protein</fullName>
    </submittedName>
</protein>
<evidence type="ECO:0000313" key="5">
    <source>
        <dbReference type="Proteomes" id="UP001597106"/>
    </source>
</evidence>
<dbReference type="Pfam" id="PF07589">
    <property type="entry name" value="PEP-CTERM"/>
    <property type="match status" value="1"/>
</dbReference>
<keyword evidence="1" id="KW-1133">Transmembrane helix</keyword>
<comment type="caution">
    <text evidence="4">The sequence shown here is derived from an EMBL/GenBank/DDBJ whole genome shotgun (WGS) entry which is preliminary data.</text>
</comment>
<feature type="domain" description="Ice-binding protein C-terminal" evidence="3">
    <location>
        <begin position="134"/>
        <end position="157"/>
    </location>
</feature>
<organism evidence="4 5">
    <name type="scientific">Methylophilus glucosoxydans</name>
    <dbReference type="NCBI Taxonomy" id="752553"/>
    <lineage>
        <taxon>Bacteria</taxon>
        <taxon>Pseudomonadati</taxon>
        <taxon>Pseudomonadota</taxon>
        <taxon>Betaproteobacteria</taxon>
        <taxon>Nitrosomonadales</taxon>
        <taxon>Methylophilaceae</taxon>
        <taxon>Methylophilus</taxon>
    </lineage>
</organism>
<evidence type="ECO:0000259" key="3">
    <source>
        <dbReference type="Pfam" id="PF07589"/>
    </source>
</evidence>
<reference evidence="5" key="1">
    <citation type="journal article" date="2019" name="Int. J. Syst. Evol. Microbiol.">
        <title>The Global Catalogue of Microorganisms (GCM) 10K type strain sequencing project: providing services to taxonomists for standard genome sequencing and annotation.</title>
        <authorList>
            <consortium name="The Broad Institute Genomics Platform"/>
            <consortium name="The Broad Institute Genome Sequencing Center for Infectious Disease"/>
            <person name="Wu L."/>
            <person name="Ma J."/>
        </authorList>
    </citation>
    <scope>NUCLEOTIDE SEQUENCE [LARGE SCALE GENOMIC DNA]</scope>
    <source>
        <strain evidence="5">CCUG 59685</strain>
    </source>
</reference>